<proteinExistence type="predicted"/>
<organism evidence="1 2">
    <name type="scientific">Streptomyces phyllanthi</name>
    <dbReference type="NCBI Taxonomy" id="1803180"/>
    <lineage>
        <taxon>Bacteria</taxon>
        <taxon>Bacillati</taxon>
        <taxon>Actinomycetota</taxon>
        <taxon>Actinomycetes</taxon>
        <taxon>Kitasatosporales</taxon>
        <taxon>Streptomycetaceae</taxon>
        <taxon>Streptomyces</taxon>
    </lineage>
</organism>
<evidence type="ECO:0000313" key="1">
    <source>
        <dbReference type="EMBL" id="MPY39037.1"/>
    </source>
</evidence>
<protein>
    <submittedName>
        <fullName evidence="1">Uncharacterized protein</fullName>
    </submittedName>
</protein>
<reference evidence="1 2" key="1">
    <citation type="submission" date="2019-07" db="EMBL/GenBank/DDBJ databases">
        <title>New species of Amycolatopsis and Streptomyces.</title>
        <authorList>
            <person name="Duangmal K."/>
            <person name="Teo W.F.A."/>
            <person name="Lipun K."/>
        </authorList>
    </citation>
    <scope>NUCLEOTIDE SEQUENCE [LARGE SCALE GENOMIC DNA]</scope>
    <source>
        <strain evidence="1 2">TISTR 2346</strain>
    </source>
</reference>
<keyword evidence="2" id="KW-1185">Reference proteome</keyword>
<accession>A0A5N8VUU3</accession>
<sequence length="75" mass="8239">MSNSPRDFAACLDVLDRGISEAPKEPNPEPEDWEEVAASLQQAIEAIDPSALHDDPGFWYSLLFDVANGDYSEGK</sequence>
<dbReference type="EMBL" id="VJZE01000011">
    <property type="protein sequence ID" value="MPY39037.1"/>
    <property type="molecule type" value="Genomic_DNA"/>
</dbReference>
<comment type="caution">
    <text evidence="1">The sequence shown here is derived from an EMBL/GenBank/DDBJ whole genome shotgun (WGS) entry which is preliminary data.</text>
</comment>
<dbReference type="InterPro" id="IPR025851">
    <property type="entry name" value="SUKH-4"/>
</dbReference>
<name>A0A5N8VUU3_9ACTN</name>
<dbReference type="RefSeq" id="WP_322722548.1">
    <property type="nucleotide sequence ID" value="NZ_BAABEQ010000045.1"/>
</dbReference>
<dbReference type="Proteomes" id="UP000326979">
    <property type="component" value="Unassembled WGS sequence"/>
</dbReference>
<gene>
    <name evidence="1" type="ORF">FNH04_03550</name>
</gene>
<dbReference type="Pfam" id="PF14435">
    <property type="entry name" value="SUKH-4"/>
    <property type="match status" value="1"/>
</dbReference>
<dbReference type="AlphaFoldDB" id="A0A5N8VUU3"/>
<evidence type="ECO:0000313" key="2">
    <source>
        <dbReference type="Proteomes" id="UP000326979"/>
    </source>
</evidence>